<evidence type="ECO:0000256" key="1">
    <source>
        <dbReference type="ARBA" id="ARBA00004586"/>
    </source>
</evidence>
<evidence type="ECO:0000313" key="6">
    <source>
        <dbReference type="Proteomes" id="UP000054144"/>
    </source>
</evidence>
<dbReference type="InterPro" id="IPR031814">
    <property type="entry name" value="ALG11_N"/>
</dbReference>
<keyword evidence="6" id="KW-1185">Reference proteome</keyword>
<dbReference type="EMBL" id="KN881639">
    <property type="protein sequence ID" value="KIY52573.1"/>
    <property type="molecule type" value="Genomic_DNA"/>
</dbReference>
<sequence length="324" mass="36307">MPFIEVRFSMRSASPHPLASWASSTHTGGGGERVLWTAIASIQRSDPNILSVVYTGDVDATKDAIIAKVKSRFDISINPAKVHFAYLRSRHLVDDATWPHFTLLGQSLGSTYLAWEAMSQIARKVWHTNSSTISSSYILSYGKIVYYRWFMYHYAMSLRHASFIMVNGSFTKSHIDSLLIHRDMLMDIVHLLPPFIFLRPFLRTSGRVHSTQLVYPPCDTHAMAAFPLEHRENVIMSLAQPEKDHAAQLQAFAKLLHNHPEHGATRLVLIGGSRNAGDAARVEDLQAQARELSIENSTEFVVNAPYPTVLDWLSHESAGVRDSA</sequence>
<dbReference type="OrthoDB" id="2276068at2759"/>
<evidence type="ECO:0000259" key="4">
    <source>
        <dbReference type="Pfam" id="PF15924"/>
    </source>
</evidence>
<dbReference type="Proteomes" id="UP000054144">
    <property type="component" value="Unassembled WGS sequence"/>
</dbReference>
<gene>
    <name evidence="5" type="ORF">FISHEDRAFT_69731</name>
</gene>
<reference evidence="5 6" key="1">
    <citation type="journal article" date="2015" name="Fungal Genet. Biol.">
        <title>Evolution of novel wood decay mechanisms in Agaricales revealed by the genome sequences of Fistulina hepatica and Cylindrobasidium torrendii.</title>
        <authorList>
            <person name="Floudas D."/>
            <person name="Held B.W."/>
            <person name="Riley R."/>
            <person name="Nagy L.G."/>
            <person name="Koehler G."/>
            <person name="Ransdell A.S."/>
            <person name="Younus H."/>
            <person name="Chow J."/>
            <person name="Chiniquy J."/>
            <person name="Lipzen A."/>
            <person name="Tritt A."/>
            <person name="Sun H."/>
            <person name="Haridas S."/>
            <person name="LaButti K."/>
            <person name="Ohm R.A."/>
            <person name="Kues U."/>
            <person name="Blanchette R.A."/>
            <person name="Grigoriev I.V."/>
            <person name="Minto R.E."/>
            <person name="Hibbett D.S."/>
        </authorList>
    </citation>
    <scope>NUCLEOTIDE SEQUENCE [LARGE SCALE GENOMIC DNA]</scope>
    <source>
        <strain evidence="5 6">ATCC 64428</strain>
    </source>
</reference>
<keyword evidence="2" id="KW-0808">Transferase</keyword>
<keyword evidence="3" id="KW-0256">Endoplasmic reticulum</keyword>
<comment type="subcellular location">
    <subcellularLocation>
        <location evidence="1">Endoplasmic reticulum membrane</location>
    </subcellularLocation>
</comment>
<dbReference type="PANTHER" id="PTHR45919">
    <property type="entry name" value="GDP-MAN:MAN(3)GLCNAC(2)-PP-DOL ALPHA-1,2-MANNOSYLTRANSFERASE"/>
    <property type="match status" value="1"/>
</dbReference>
<evidence type="ECO:0000256" key="3">
    <source>
        <dbReference type="ARBA" id="ARBA00022824"/>
    </source>
</evidence>
<accession>A0A0D7AP74</accession>
<name>A0A0D7AP74_9AGAR</name>
<dbReference type="GO" id="GO:0004377">
    <property type="term" value="F:GDP-Man:Man(3)GlcNAc(2)-PP-Dol alpha-1,2-mannosyltransferase activity"/>
    <property type="evidence" value="ECO:0007669"/>
    <property type="project" value="InterPro"/>
</dbReference>
<dbReference type="GO" id="GO:0005789">
    <property type="term" value="C:endoplasmic reticulum membrane"/>
    <property type="evidence" value="ECO:0007669"/>
    <property type="project" value="UniProtKB-SubCell"/>
</dbReference>
<evidence type="ECO:0000256" key="2">
    <source>
        <dbReference type="ARBA" id="ARBA00022679"/>
    </source>
</evidence>
<feature type="domain" description="ALG11 mannosyltransferase N-terminal" evidence="4">
    <location>
        <begin position="25"/>
        <end position="126"/>
    </location>
</feature>
<dbReference type="AlphaFoldDB" id="A0A0D7AP74"/>
<organism evidence="5 6">
    <name type="scientific">Fistulina hepatica ATCC 64428</name>
    <dbReference type="NCBI Taxonomy" id="1128425"/>
    <lineage>
        <taxon>Eukaryota</taxon>
        <taxon>Fungi</taxon>
        <taxon>Dikarya</taxon>
        <taxon>Basidiomycota</taxon>
        <taxon>Agaricomycotina</taxon>
        <taxon>Agaricomycetes</taxon>
        <taxon>Agaricomycetidae</taxon>
        <taxon>Agaricales</taxon>
        <taxon>Fistulinaceae</taxon>
        <taxon>Fistulina</taxon>
    </lineage>
</organism>
<dbReference type="Gene3D" id="3.40.50.2000">
    <property type="entry name" value="Glycogen Phosphorylase B"/>
    <property type="match status" value="1"/>
</dbReference>
<dbReference type="SUPFAM" id="SSF53756">
    <property type="entry name" value="UDP-Glycosyltransferase/glycogen phosphorylase"/>
    <property type="match status" value="1"/>
</dbReference>
<protein>
    <recommendedName>
        <fullName evidence="4">ALG11 mannosyltransferase N-terminal domain-containing protein</fullName>
    </recommendedName>
</protein>
<dbReference type="Pfam" id="PF15924">
    <property type="entry name" value="ALG11_N"/>
    <property type="match status" value="1"/>
</dbReference>
<dbReference type="GO" id="GO:0006487">
    <property type="term" value="P:protein N-linked glycosylation"/>
    <property type="evidence" value="ECO:0007669"/>
    <property type="project" value="TreeGrafter"/>
</dbReference>
<proteinExistence type="predicted"/>
<dbReference type="InterPro" id="IPR038013">
    <property type="entry name" value="ALG11"/>
</dbReference>
<dbReference type="PANTHER" id="PTHR45919:SF1">
    <property type="entry name" value="GDP-MAN:MAN(3)GLCNAC(2)-PP-DOL ALPHA-1,2-MANNOSYLTRANSFERASE"/>
    <property type="match status" value="1"/>
</dbReference>
<evidence type="ECO:0000313" key="5">
    <source>
        <dbReference type="EMBL" id="KIY52573.1"/>
    </source>
</evidence>